<dbReference type="Pfam" id="PF01557">
    <property type="entry name" value="FAA_hydrolase"/>
    <property type="match status" value="1"/>
</dbReference>
<dbReference type="InterPro" id="IPR036663">
    <property type="entry name" value="Fumarylacetoacetase_C_sf"/>
</dbReference>
<dbReference type="PANTHER" id="PTHR11820">
    <property type="entry name" value="ACYLPYRUVASE"/>
    <property type="match status" value="1"/>
</dbReference>
<reference evidence="4" key="1">
    <citation type="submission" date="2016-11" db="EMBL/GenBank/DDBJ databases">
        <authorList>
            <person name="Varghese N."/>
            <person name="Submissions S."/>
        </authorList>
    </citation>
    <scope>NUCLEOTIDE SEQUENCE [LARGE SCALE GENOMIC DNA]</scope>
    <source>
        <strain evidence="4">CGMCC 1.8995</strain>
    </source>
</reference>
<protein>
    <submittedName>
        <fullName evidence="3">2-keto-4-pentenoate hydratase/2-oxohepta-3-ene-1,7-dioic acid hydratase (Catechol pathway)</fullName>
    </submittedName>
</protein>
<evidence type="ECO:0000259" key="2">
    <source>
        <dbReference type="Pfam" id="PF01557"/>
    </source>
</evidence>
<dbReference type="Proteomes" id="UP000184520">
    <property type="component" value="Unassembled WGS sequence"/>
</dbReference>
<dbReference type="EMBL" id="FQWD01000003">
    <property type="protein sequence ID" value="SHG42777.1"/>
    <property type="molecule type" value="Genomic_DNA"/>
</dbReference>
<evidence type="ECO:0000256" key="1">
    <source>
        <dbReference type="ARBA" id="ARBA00022723"/>
    </source>
</evidence>
<dbReference type="NCBIfam" id="NF007967">
    <property type="entry name" value="PRK10691.1"/>
    <property type="match status" value="1"/>
</dbReference>
<dbReference type="SUPFAM" id="SSF56529">
    <property type="entry name" value="FAH"/>
    <property type="match status" value="1"/>
</dbReference>
<dbReference type="AlphaFoldDB" id="A0A1M5JQD1"/>
<keyword evidence="4" id="KW-1185">Reference proteome</keyword>
<dbReference type="PANTHER" id="PTHR11820:SF7">
    <property type="entry name" value="ACYLPYRUVASE FAHD1, MITOCHONDRIAL"/>
    <property type="match status" value="1"/>
</dbReference>
<proteinExistence type="predicted"/>
<dbReference type="GO" id="GO:0046872">
    <property type="term" value="F:metal ion binding"/>
    <property type="evidence" value="ECO:0007669"/>
    <property type="project" value="UniProtKB-KW"/>
</dbReference>
<sequence length="221" mass="23742">MYQHRNLQGLPFGLPTGKVVCVGRNYLDHIQELNNAVPGEPLLFLKPATALCHAGDVISIPTNRGACHNELEVAILIGEPLSDASAEQAKSAMAGVGLALDLTLRDLQDQLKQDGHPWERAKAFDNACPVSAFAPMSEVADVQALAFSLTINGQVRQRGNTHMMMRDTVSLLVAISEVFTLVPGDIVLTGTPKGVGPLQPDDTLTLSMSPWFDIHTRVVGN</sequence>
<dbReference type="STRING" id="634436.SAMN05216361_2211"/>
<gene>
    <name evidence="3" type="ORF">SAMN05216361_2211</name>
</gene>
<dbReference type="Gene3D" id="3.90.850.10">
    <property type="entry name" value="Fumarylacetoacetase-like, C-terminal domain"/>
    <property type="match status" value="1"/>
</dbReference>
<accession>A0A1M5JQD1</accession>
<evidence type="ECO:0000313" key="4">
    <source>
        <dbReference type="Proteomes" id="UP000184520"/>
    </source>
</evidence>
<dbReference type="GO" id="GO:0018773">
    <property type="term" value="F:acetylpyruvate hydrolase activity"/>
    <property type="evidence" value="ECO:0007669"/>
    <property type="project" value="TreeGrafter"/>
</dbReference>
<dbReference type="RefSeq" id="WP_073322298.1">
    <property type="nucleotide sequence ID" value="NZ_FQWD01000003.1"/>
</dbReference>
<evidence type="ECO:0000313" key="3">
    <source>
        <dbReference type="EMBL" id="SHG42777.1"/>
    </source>
</evidence>
<name>A0A1M5JQD1_9ALTE</name>
<keyword evidence="1" id="KW-0479">Metal-binding</keyword>
<feature type="domain" description="Fumarylacetoacetase-like C-terminal" evidence="2">
    <location>
        <begin position="18"/>
        <end position="209"/>
    </location>
</feature>
<organism evidence="3 4">
    <name type="scientific">Marisediminitalea aggregata</name>
    <dbReference type="NCBI Taxonomy" id="634436"/>
    <lineage>
        <taxon>Bacteria</taxon>
        <taxon>Pseudomonadati</taxon>
        <taxon>Pseudomonadota</taxon>
        <taxon>Gammaproteobacteria</taxon>
        <taxon>Alteromonadales</taxon>
        <taxon>Alteromonadaceae</taxon>
        <taxon>Marisediminitalea</taxon>
    </lineage>
</organism>
<dbReference type="OrthoDB" id="9805307at2"/>
<dbReference type="InterPro" id="IPR011234">
    <property type="entry name" value="Fumarylacetoacetase-like_C"/>
</dbReference>